<organism evidence="1">
    <name type="scientific">Tolypothrix bouteillei VB521301</name>
    <dbReference type="NCBI Taxonomy" id="1479485"/>
    <lineage>
        <taxon>Bacteria</taxon>
        <taxon>Bacillati</taxon>
        <taxon>Cyanobacteriota</taxon>
        <taxon>Cyanophyceae</taxon>
        <taxon>Nostocales</taxon>
        <taxon>Tolypothrichaceae</taxon>
        <taxon>Tolypothrix</taxon>
    </lineage>
</organism>
<proteinExistence type="predicted"/>
<protein>
    <submittedName>
        <fullName evidence="1">Uncharacterized protein</fullName>
    </submittedName>
</protein>
<accession>A0A0C1NLK6</accession>
<dbReference type="EMBL" id="JHEG02000012">
    <property type="protein sequence ID" value="KIE13676.1"/>
    <property type="molecule type" value="Genomic_DNA"/>
</dbReference>
<sequence length="88" mass="9613">MTIASESPKPLSETLFAGGGEMGALMRSHDWANSKLGSVETWPQSLRTGIRIILGSRIPMFIWWGRARRYQNPSMSIARCGNGSGSSN</sequence>
<dbReference type="AlphaFoldDB" id="A0A0C1NLK6"/>
<dbReference type="STRING" id="1479485.DA73_0203115"/>
<name>A0A0C1NLK6_9CYAN</name>
<reference evidence="1" key="1">
    <citation type="journal article" date="2015" name="Genome Announc.">
        <title>Draft Genome Sequence of Tolypothrix boutellei Strain VB521301.</title>
        <authorList>
            <person name="Chandrababunaidu M.M."/>
            <person name="Singh D."/>
            <person name="Sen D."/>
            <person name="Bhan S."/>
            <person name="Das S."/>
            <person name="Gupta A."/>
            <person name="Adhikary S.P."/>
            <person name="Tripathy S."/>
        </authorList>
    </citation>
    <scope>NUCLEOTIDE SEQUENCE</scope>
    <source>
        <strain evidence="1">VB521301</strain>
    </source>
</reference>
<comment type="caution">
    <text evidence="1">The sequence shown here is derived from an EMBL/GenBank/DDBJ whole genome shotgun (WGS) entry which is preliminary data.</text>
</comment>
<dbReference type="RefSeq" id="WP_038090720.1">
    <property type="nucleotide sequence ID" value="NZ_JHEG04000001.1"/>
</dbReference>
<evidence type="ECO:0000313" key="1">
    <source>
        <dbReference type="EMBL" id="KIE13676.1"/>
    </source>
</evidence>
<gene>
    <name evidence="1" type="ORF">DA73_0203115</name>
</gene>